<comment type="caution">
    <text evidence="2">The sequence shown here is derived from an EMBL/GenBank/DDBJ whole genome shotgun (WGS) entry which is preliminary data.</text>
</comment>
<evidence type="ECO:0000256" key="1">
    <source>
        <dbReference type="SAM" id="MobiDB-lite"/>
    </source>
</evidence>
<gene>
    <name evidence="2" type="ORF">WKV44_06540</name>
</gene>
<reference evidence="2 3" key="1">
    <citation type="submission" date="2024-03" db="EMBL/GenBank/DDBJ databases">
        <title>Ignisphaera cupida sp. nov., a hyperthermophilic hydrolytic archaeon from a hot spring of Kamchatka, and proposal of Ignisphaeraceae fam. nov.</title>
        <authorList>
            <person name="Podosokorskaya O.A."/>
            <person name="Elcheninov A.G."/>
            <person name="Maltseva A.I."/>
            <person name="Zayulina K.S."/>
            <person name="Novikov A."/>
            <person name="Merkel A.Y."/>
        </authorList>
    </citation>
    <scope>NUCLEOTIDE SEQUENCE [LARGE SCALE GENOMIC DNA]</scope>
    <source>
        <strain evidence="2 3">38H-sp</strain>
    </source>
</reference>
<keyword evidence="3" id="KW-1185">Reference proteome</keyword>
<dbReference type="RefSeq" id="WP_420069641.1">
    <property type="nucleotide sequence ID" value="NZ_JBCHKQ010000002.1"/>
</dbReference>
<feature type="region of interest" description="Disordered" evidence="1">
    <location>
        <begin position="124"/>
        <end position="145"/>
    </location>
</feature>
<name>A0ABU9UC10_9SPIR</name>
<organism evidence="2 3">
    <name type="scientific">Rarispira pelagica</name>
    <dbReference type="NCBI Taxonomy" id="3141764"/>
    <lineage>
        <taxon>Bacteria</taxon>
        <taxon>Pseudomonadati</taxon>
        <taxon>Spirochaetota</taxon>
        <taxon>Spirochaetia</taxon>
        <taxon>Winmispirales</taxon>
        <taxon>Winmispiraceae</taxon>
        <taxon>Rarispira</taxon>
    </lineage>
</organism>
<protein>
    <submittedName>
        <fullName evidence="2">Uncharacterized protein</fullName>
    </submittedName>
</protein>
<evidence type="ECO:0000313" key="2">
    <source>
        <dbReference type="EMBL" id="MEM5948195.1"/>
    </source>
</evidence>
<dbReference type="EMBL" id="JBCHKQ010000002">
    <property type="protein sequence ID" value="MEM5948195.1"/>
    <property type="molecule type" value="Genomic_DNA"/>
</dbReference>
<proteinExistence type="predicted"/>
<accession>A0ABU9UC10</accession>
<sequence>MARIIAFKENIYALEVYIQTLTETTRLPLDPDIFIDHVLEELFFVDRSLSIIQKAAEKIQSNAEREKTLLLIARARGNFEHLISDILSGKTAKSLPLKPALNRLESAKHNQEKEIKRIRELISTHRDEEMVSPEEMAGLLAPPEE</sequence>
<dbReference type="Proteomes" id="UP001466331">
    <property type="component" value="Unassembled WGS sequence"/>
</dbReference>
<evidence type="ECO:0000313" key="3">
    <source>
        <dbReference type="Proteomes" id="UP001466331"/>
    </source>
</evidence>